<organism evidence="1 2">
    <name type="scientific">Parapedobacter luteus</name>
    <dbReference type="NCBI Taxonomy" id="623280"/>
    <lineage>
        <taxon>Bacteria</taxon>
        <taxon>Pseudomonadati</taxon>
        <taxon>Bacteroidota</taxon>
        <taxon>Sphingobacteriia</taxon>
        <taxon>Sphingobacteriales</taxon>
        <taxon>Sphingobacteriaceae</taxon>
        <taxon>Parapedobacter</taxon>
    </lineage>
</organism>
<dbReference type="EMBL" id="FUYS01000010">
    <property type="protein sequence ID" value="SKB85431.1"/>
    <property type="molecule type" value="Genomic_DNA"/>
</dbReference>
<dbReference type="AlphaFoldDB" id="A0A1T5EN72"/>
<dbReference type="Proteomes" id="UP000190541">
    <property type="component" value="Unassembled WGS sequence"/>
</dbReference>
<keyword evidence="2" id="KW-1185">Reference proteome</keyword>
<dbReference type="STRING" id="623280.SAMN05660226_03459"/>
<gene>
    <name evidence="1" type="ORF">SAMN05660226_03459</name>
</gene>
<protein>
    <submittedName>
        <fullName evidence="1">Uncharacterized protein</fullName>
    </submittedName>
</protein>
<evidence type="ECO:0000313" key="1">
    <source>
        <dbReference type="EMBL" id="SKB85431.1"/>
    </source>
</evidence>
<name>A0A1T5EN72_9SPHI</name>
<evidence type="ECO:0000313" key="2">
    <source>
        <dbReference type="Proteomes" id="UP000190541"/>
    </source>
</evidence>
<proteinExistence type="predicted"/>
<accession>A0A1T5EN72</accession>
<sequence length="69" mass="8038">MLMTETYTTKIPTQGIIKKLDKENIRLDFDDELLYDLIKGQMDALLRQPHARSISKITSYSKARRTPLI</sequence>
<reference evidence="1 2" key="1">
    <citation type="submission" date="2017-02" db="EMBL/GenBank/DDBJ databases">
        <authorList>
            <person name="Peterson S.W."/>
        </authorList>
    </citation>
    <scope>NUCLEOTIDE SEQUENCE [LARGE SCALE GENOMIC DNA]</scope>
    <source>
        <strain evidence="1 2">DSM 22899</strain>
    </source>
</reference>